<sequence>MTEIASSWQLRMGFARWALVTVPGVMLLGFLSGRLAGSAADNPWFAALVKPALYPPPIVFPLVWSVLYLMMGVALAIVIAARAAPGRGLAVMLFITQLLLNLVWSPLFFGGHQIGASLSLLLAIAVGIAATMALFGRVRPVAAWLMAPYLAWVLFAGVLTWQLLVLNPGADGLATSSVVARMKL</sequence>
<dbReference type="InterPro" id="IPR004307">
    <property type="entry name" value="TspO_MBR"/>
</dbReference>
<dbReference type="InterPro" id="IPR038330">
    <property type="entry name" value="TspO/MBR-related_sf"/>
</dbReference>
<dbReference type="EMBL" id="JAAAPO010000001">
    <property type="protein sequence ID" value="NBC35138.1"/>
    <property type="molecule type" value="Genomic_DNA"/>
</dbReference>
<keyword evidence="5 6" id="KW-0472">Membrane</keyword>
<accession>A0ABW9X9D1</accession>
<organism evidence="7 8">
    <name type="scientific">Novosphingobium ovatum</name>
    <dbReference type="NCBI Taxonomy" id="1908523"/>
    <lineage>
        <taxon>Bacteria</taxon>
        <taxon>Pseudomonadati</taxon>
        <taxon>Pseudomonadota</taxon>
        <taxon>Alphaproteobacteria</taxon>
        <taxon>Sphingomonadales</taxon>
        <taxon>Sphingomonadaceae</taxon>
        <taxon>Novosphingobium</taxon>
    </lineage>
</organism>
<evidence type="ECO:0000256" key="6">
    <source>
        <dbReference type="SAM" id="Phobius"/>
    </source>
</evidence>
<dbReference type="Pfam" id="PF03073">
    <property type="entry name" value="TspO_MBR"/>
    <property type="match status" value="1"/>
</dbReference>
<dbReference type="PANTHER" id="PTHR10057:SF0">
    <property type="entry name" value="TRANSLOCATOR PROTEIN"/>
    <property type="match status" value="1"/>
</dbReference>
<evidence type="ECO:0000256" key="3">
    <source>
        <dbReference type="ARBA" id="ARBA00022692"/>
    </source>
</evidence>
<keyword evidence="4 6" id="KW-1133">Transmembrane helix</keyword>
<feature type="transmembrane region" description="Helical" evidence="6">
    <location>
        <begin position="58"/>
        <end position="81"/>
    </location>
</feature>
<gene>
    <name evidence="7" type="ORF">GTZ99_01035</name>
</gene>
<reference evidence="8" key="1">
    <citation type="submission" date="2020-01" db="EMBL/GenBank/DDBJ databases">
        <title>Sphingomonas sp. strain CSW-10.</title>
        <authorList>
            <person name="Chen W.-M."/>
        </authorList>
    </citation>
    <scope>NUCLEOTIDE SEQUENCE [LARGE SCALE GENOMIC DNA]</scope>
    <source>
        <strain evidence="8">FSY-8</strain>
    </source>
</reference>
<feature type="transmembrane region" description="Helical" evidence="6">
    <location>
        <begin position="88"/>
        <end position="108"/>
    </location>
</feature>
<dbReference type="PIRSF" id="PIRSF005859">
    <property type="entry name" value="PBR"/>
    <property type="match status" value="1"/>
</dbReference>
<evidence type="ECO:0000256" key="1">
    <source>
        <dbReference type="ARBA" id="ARBA00004141"/>
    </source>
</evidence>
<feature type="transmembrane region" description="Helical" evidence="6">
    <location>
        <begin position="114"/>
        <end position="135"/>
    </location>
</feature>
<evidence type="ECO:0000313" key="8">
    <source>
        <dbReference type="Proteomes" id="UP000753724"/>
    </source>
</evidence>
<comment type="caution">
    <text evidence="7">The sequence shown here is derived from an EMBL/GenBank/DDBJ whole genome shotgun (WGS) entry which is preliminary data.</text>
</comment>
<name>A0ABW9X9D1_9SPHN</name>
<evidence type="ECO:0000256" key="5">
    <source>
        <dbReference type="ARBA" id="ARBA00023136"/>
    </source>
</evidence>
<dbReference type="Gene3D" id="1.20.1260.100">
    <property type="entry name" value="TspO/MBR protein"/>
    <property type="match status" value="1"/>
</dbReference>
<dbReference type="PANTHER" id="PTHR10057">
    <property type="entry name" value="PERIPHERAL-TYPE BENZODIAZEPINE RECEPTOR"/>
    <property type="match status" value="1"/>
</dbReference>
<keyword evidence="3 6" id="KW-0812">Transmembrane</keyword>
<feature type="transmembrane region" description="Helical" evidence="6">
    <location>
        <begin position="142"/>
        <end position="164"/>
    </location>
</feature>
<evidence type="ECO:0000256" key="4">
    <source>
        <dbReference type="ARBA" id="ARBA00022989"/>
    </source>
</evidence>
<dbReference type="RefSeq" id="WP_161716428.1">
    <property type="nucleotide sequence ID" value="NZ_JAAAPO010000001.1"/>
</dbReference>
<dbReference type="Proteomes" id="UP000753724">
    <property type="component" value="Unassembled WGS sequence"/>
</dbReference>
<dbReference type="CDD" id="cd15904">
    <property type="entry name" value="TSPO_MBR"/>
    <property type="match status" value="1"/>
</dbReference>
<comment type="similarity">
    <text evidence="2">Belongs to the TspO/BZRP family.</text>
</comment>
<protein>
    <submittedName>
        <fullName evidence="7">Tryptophan-rich sensory protein</fullName>
    </submittedName>
</protein>
<keyword evidence="8" id="KW-1185">Reference proteome</keyword>
<proteinExistence type="inferred from homology"/>
<evidence type="ECO:0000313" key="7">
    <source>
        <dbReference type="EMBL" id="NBC35138.1"/>
    </source>
</evidence>
<comment type="subcellular location">
    <subcellularLocation>
        <location evidence="1">Membrane</location>
        <topology evidence="1">Multi-pass membrane protein</topology>
    </subcellularLocation>
</comment>
<evidence type="ECO:0000256" key="2">
    <source>
        <dbReference type="ARBA" id="ARBA00007524"/>
    </source>
</evidence>